<evidence type="ECO:0000256" key="9">
    <source>
        <dbReference type="PIRSR" id="PIRSR000102-3"/>
    </source>
</evidence>
<dbReference type="NCBIfam" id="NF000824">
    <property type="entry name" value="PRK00066.1"/>
    <property type="match status" value="1"/>
</dbReference>
<reference evidence="12 13" key="1">
    <citation type="submission" date="2018-02" db="EMBL/GenBank/DDBJ databases">
        <authorList>
            <person name="Cohen D.B."/>
            <person name="Kent A.D."/>
        </authorList>
    </citation>
    <scope>NUCLEOTIDE SEQUENCE [LARGE SCALE GENOMIC DNA]</scope>
    <source>
        <strain evidence="12 13">CCAP 1448/3</strain>
    </source>
</reference>
<name>A0A2T1CA15_9CYAN</name>
<dbReference type="PIRSF" id="PIRSF000102">
    <property type="entry name" value="Lac_mal_DH"/>
    <property type="match status" value="1"/>
</dbReference>
<dbReference type="GO" id="GO:0006096">
    <property type="term" value="P:glycolytic process"/>
    <property type="evidence" value="ECO:0007669"/>
    <property type="project" value="UniProtKB-UniRule"/>
</dbReference>
<evidence type="ECO:0000259" key="11">
    <source>
        <dbReference type="Pfam" id="PF02866"/>
    </source>
</evidence>
<feature type="binding site" evidence="7">
    <location>
        <position position="59"/>
    </location>
    <ligand>
        <name>NAD(+)</name>
        <dbReference type="ChEBI" id="CHEBI:57540"/>
    </ligand>
</feature>
<evidence type="ECO:0000256" key="5">
    <source>
        <dbReference type="ARBA" id="ARBA00023027"/>
    </source>
</evidence>
<dbReference type="UniPathway" id="UPA00554">
    <property type="reaction ID" value="UER00611"/>
</dbReference>
<dbReference type="SUPFAM" id="SSF56327">
    <property type="entry name" value="LDH C-terminal domain-like"/>
    <property type="match status" value="1"/>
</dbReference>
<comment type="function">
    <text evidence="7">Catalyzes the conversion of lactate to pyruvate.</text>
</comment>
<dbReference type="GO" id="GO:0005737">
    <property type="term" value="C:cytoplasm"/>
    <property type="evidence" value="ECO:0007669"/>
    <property type="project" value="UniProtKB-SubCell"/>
</dbReference>
<dbReference type="Gene3D" id="3.90.110.10">
    <property type="entry name" value="Lactate dehydrogenase/glycoside hydrolase, family 4, C-terminal"/>
    <property type="match status" value="1"/>
</dbReference>
<proteinExistence type="inferred from homology"/>
<evidence type="ECO:0000313" key="12">
    <source>
        <dbReference type="EMBL" id="PSB05106.1"/>
    </source>
</evidence>
<dbReference type="Pfam" id="PF02866">
    <property type="entry name" value="Ldh_1_C"/>
    <property type="match status" value="1"/>
</dbReference>
<gene>
    <name evidence="7" type="primary">ldh</name>
    <name evidence="12" type="ORF">C7B64_00955</name>
</gene>
<dbReference type="InterPro" id="IPR001557">
    <property type="entry name" value="L-lactate/malate_DH"/>
</dbReference>
<dbReference type="NCBIfam" id="TIGR01771">
    <property type="entry name" value="L-LDH-NAD"/>
    <property type="match status" value="1"/>
</dbReference>
<comment type="activity regulation">
    <text evidence="7">Allosterically activated by fructose 1,6-bisphosphate (FBP).</text>
</comment>
<feature type="binding site" evidence="7">
    <location>
        <begin position="167"/>
        <end position="170"/>
    </location>
    <ligand>
        <name>substrate</name>
    </ligand>
</feature>
<dbReference type="SUPFAM" id="SSF51735">
    <property type="entry name" value="NAD(P)-binding Rossmann-fold domains"/>
    <property type="match status" value="1"/>
</dbReference>
<keyword evidence="4 7" id="KW-0560">Oxidoreductase</keyword>
<protein>
    <recommendedName>
        <fullName evidence="3 7">L-lactate dehydrogenase</fullName>
        <shortName evidence="7">L-LDH</shortName>
        <ecNumber evidence="3 7">1.1.1.27</ecNumber>
    </recommendedName>
</protein>
<dbReference type="RefSeq" id="WP_106286793.1">
    <property type="nucleotide sequence ID" value="NZ_CAWNTC010000123.1"/>
</dbReference>
<feature type="binding site" evidence="9">
    <location>
        <begin position="29"/>
        <end position="34"/>
    </location>
    <ligand>
        <name>NAD(+)</name>
        <dbReference type="ChEBI" id="CHEBI:57540"/>
    </ligand>
</feature>
<comment type="subcellular location">
    <subcellularLocation>
        <location evidence="7">Cytoplasm</location>
    </subcellularLocation>
</comment>
<comment type="caution">
    <text evidence="12">The sequence shown here is derived from an EMBL/GenBank/DDBJ whole genome shotgun (WGS) entry which is preliminary data.</text>
</comment>
<dbReference type="EC" id="1.1.1.27" evidence="3 7"/>
<evidence type="ECO:0000256" key="4">
    <source>
        <dbReference type="ARBA" id="ARBA00023002"/>
    </source>
</evidence>
<feature type="domain" description="Lactate/malate dehydrogenase C-terminal" evidence="11">
    <location>
        <begin position="164"/>
        <end position="329"/>
    </location>
</feature>
<dbReference type="InterPro" id="IPR011304">
    <property type="entry name" value="L-lactate_DH"/>
</dbReference>
<feature type="domain" description="Lactate/malate dehydrogenase N-terminal" evidence="10">
    <location>
        <begin position="26"/>
        <end position="161"/>
    </location>
</feature>
<dbReference type="InterPro" id="IPR001236">
    <property type="entry name" value="Lactate/malate_DH_N"/>
</dbReference>
<feature type="binding site" evidence="7 9">
    <location>
        <begin position="137"/>
        <end position="139"/>
    </location>
    <ligand>
        <name>NAD(+)</name>
        <dbReference type="ChEBI" id="CHEBI:57540"/>
    </ligand>
</feature>
<comment type="catalytic activity">
    <reaction evidence="6 7">
        <text>(S)-lactate + NAD(+) = pyruvate + NADH + H(+)</text>
        <dbReference type="Rhea" id="RHEA:23444"/>
        <dbReference type="ChEBI" id="CHEBI:15361"/>
        <dbReference type="ChEBI" id="CHEBI:15378"/>
        <dbReference type="ChEBI" id="CHEBI:16651"/>
        <dbReference type="ChEBI" id="CHEBI:57540"/>
        <dbReference type="ChEBI" id="CHEBI:57945"/>
        <dbReference type="EC" id="1.1.1.27"/>
    </reaction>
</comment>
<evidence type="ECO:0000313" key="13">
    <source>
        <dbReference type="Proteomes" id="UP000238762"/>
    </source>
</evidence>
<keyword evidence="7" id="KW-0021">Allosteric enzyme</keyword>
<dbReference type="FunFam" id="3.40.50.720:FF:000018">
    <property type="entry name" value="Malate dehydrogenase"/>
    <property type="match status" value="1"/>
</dbReference>
<dbReference type="InterPro" id="IPR022383">
    <property type="entry name" value="Lactate/malate_DH_C"/>
</dbReference>
<dbReference type="InterPro" id="IPR015955">
    <property type="entry name" value="Lactate_DH/Glyco_Ohase_4_C"/>
</dbReference>
<dbReference type="InterPro" id="IPR018177">
    <property type="entry name" value="L-lactate_DH_AS"/>
</dbReference>
<evidence type="ECO:0000256" key="2">
    <source>
        <dbReference type="ARBA" id="ARBA00006054"/>
    </source>
</evidence>
<evidence type="ECO:0000256" key="3">
    <source>
        <dbReference type="ARBA" id="ARBA00012967"/>
    </source>
</evidence>
<feature type="binding site" evidence="7">
    <location>
        <position position="172"/>
    </location>
    <ligand>
        <name>beta-D-fructose 1,6-bisphosphate</name>
        <dbReference type="ChEBI" id="CHEBI:32966"/>
        <note>allosteric activator</note>
    </ligand>
</feature>
<comment type="similarity">
    <text evidence="2 7">Belongs to the LDH/MDH superfamily. LDH family.</text>
</comment>
<reference evidence="12 13" key="2">
    <citation type="submission" date="2018-03" db="EMBL/GenBank/DDBJ databases">
        <title>The ancient ancestry and fast evolution of plastids.</title>
        <authorList>
            <person name="Moore K.R."/>
            <person name="Magnabosco C."/>
            <person name="Momper L."/>
            <person name="Gold D.A."/>
            <person name="Bosak T."/>
            <person name="Fournier G.P."/>
        </authorList>
    </citation>
    <scope>NUCLEOTIDE SEQUENCE [LARGE SCALE GENOMIC DNA]</scope>
    <source>
        <strain evidence="12 13">CCAP 1448/3</strain>
    </source>
</reference>
<organism evidence="12 13">
    <name type="scientific">Merismopedia glauca CCAP 1448/3</name>
    <dbReference type="NCBI Taxonomy" id="1296344"/>
    <lineage>
        <taxon>Bacteria</taxon>
        <taxon>Bacillati</taxon>
        <taxon>Cyanobacteriota</taxon>
        <taxon>Cyanophyceae</taxon>
        <taxon>Synechococcales</taxon>
        <taxon>Merismopediaceae</taxon>
        <taxon>Merismopedia</taxon>
    </lineage>
</organism>
<keyword evidence="7" id="KW-0963">Cytoplasm</keyword>
<feature type="binding site" evidence="7">
    <location>
        <begin position="98"/>
        <end position="99"/>
    </location>
    <ligand>
        <name>NAD(+)</name>
        <dbReference type="ChEBI" id="CHEBI:57540"/>
    </ligand>
</feature>
<feature type="binding site" evidence="9">
    <location>
        <position position="114"/>
    </location>
    <ligand>
        <name>NAD(+)</name>
        <dbReference type="ChEBI" id="CHEBI:57540"/>
    </ligand>
</feature>
<feature type="binding site" evidence="7">
    <location>
        <position position="107"/>
    </location>
    <ligand>
        <name>substrate</name>
    </ligand>
</feature>
<feature type="binding site" evidence="7 9">
    <location>
        <position position="54"/>
    </location>
    <ligand>
        <name>NAD(+)</name>
        <dbReference type="ChEBI" id="CHEBI:57540"/>
    </ligand>
</feature>
<dbReference type="PANTHER" id="PTHR43128:SF16">
    <property type="entry name" value="L-LACTATE DEHYDROGENASE"/>
    <property type="match status" value="1"/>
</dbReference>
<evidence type="ECO:0000256" key="1">
    <source>
        <dbReference type="ARBA" id="ARBA00004843"/>
    </source>
</evidence>
<dbReference type="PANTHER" id="PTHR43128">
    <property type="entry name" value="L-2-HYDROXYCARBOXYLATE DEHYDROGENASE (NAD(P)(+))"/>
    <property type="match status" value="1"/>
</dbReference>
<feature type="binding site" evidence="7">
    <location>
        <position position="187"/>
    </location>
    <ligand>
        <name>beta-D-fructose 1,6-bisphosphate</name>
        <dbReference type="ChEBI" id="CHEBI:32966"/>
        <note>allosteric activator</note>
    </ligand>
</feature>
<dbReference type="OrthoDB" id="9802969at2"/>
<feature type="binding site" evidence="7">
    <location>
        <position position="162"/>
    </location>
    <ligand>
        <name>NAD(+)</name>
        <dbReference type="ChEBI" id="CHEBI:57540"/>
    </ligand>
</feature>
<dbReference type="EMBL" id="PVWJ01000003">
    <property type="protein sequence ID" value="PSB05106.1"/>
    <property type="molecule type" value="Genomic_DNA"/>
</dbReference>
<feature type="binding site" evidence="7">
    <location>
        <position position="101"/>
    </location>
    <ligand>
        <name>substrate</name>
    </ligand>
</feature>
<feature type="binding site" evidence="7">
    <location>
        <position position="249"/>
    </location>
    <ligand>
        <name>substrate</name>
    </ligand>
</feature>
<feature type="binding site" evidence="7">
    <location>
        <position position="33"/>
    </location>
    <ligand>
        <name>NAD(+)</name>
        <dbReference type="ChEBI" id="CHEBI:57540"/>
    </ligand>
</feature>
<dbReference type="PRINTS" id="PR00086">
    <property type="entry name" value="LLDHDRGNASE"/>
</dbReference>
<dbReference type="HAMAP" id="MF_00488">
    <property type="entry name" value="Lactate_dehydrog"/>
    <property type="match status" value="1"/>
</dbReference>
<comment type="pathway">
    <text evidence="1 7">Fermentation; pyruvate fermentation to lactate; (S)-lactate from pyruvate: step 1/1.</text>
</comment>
<evidence type="ECO:0000256" key="7">
    <source>
        <dbReference type="HAMAP-Rule" id="MF_00488"/>
    </source>
</evidence>
<evidence type="ECO:0000256" key="6">
    <source>
        <dbReference type="ARBA" id="ARBA00049258"/>
    </source>
</evidence>
<dbReference type="GO" id="GO:0006089">
    <property type="term" value="P:lactate metabolic process"/>
    <property type="evidence" value="ECO:0007669"/>
    <property type="project" value="TreeGrafter"/>
</dbReference>
<comment type="subunit">
    <text evidence="7">Homotetramer.</text>
</comment>
<feature type="active site" description="Proton acceptor" evidence="7 8">
    <location>
        <position position="194"/>
    </location>
</feature>
<dbReference type="GO" id="GO:0004459">
    <property type="term" value="F:L-lactate dehydrogenase (NAD+) activity"/>
    <property type="evidence" value="ECO:0007669"/>
    <property type="project" value="UniProtKB-UniRule"/>
</dbReference>
<dbReference type="Gene3D" id="3.40.50.720">
    <property type="entry name" value="NAD(P)-binding Rossmann-like Domain"/>
    <property type="match status" value="1"/>
</dbReference>
<dbReference type="Pfam" id="PF00056">
    <property type="entry name" value="Ldh_1_N"/>
    <property type="match status" value="1"/>
</dbReference>
<feature type="binding site" evidence="7">
    <location>
        <begin position="139"/>
        <end position="142"/>
    </location>
    <ligand>
        <name>substrate</name>
    </ligand>
</feature>
<evidence type="ECO:0000256" key="8">
    <source>
        <dbReference type="PIRSR" id="PIRSR000102-1"/>
    </source>
</evidence>
<sequence length="332" mass="36528">MLEHLFTVSPETSLEFKATHNLRKGVIIGAGQVGMACAYSMLIQNTLDEMTIVDTNQEKLQGEVMDLVHGLPFVTPSIVRGGTLADSADADIVIITAGAKQKPGETRLDLVQRNIELFKKLIPEIVKYCPQAILLIVTNPVDIMSYVSWKLSGLPSARVIGSGTVLDTARFRYLLGQKLKIDPRSLHAYIIGEHGDSEVPVWSNASIGGMNLCQGDLLASDRQINSELEEVFLQVKNAADEIIRRKGATCYAIGLGVTEIVEAVLHNQNRVLTVSSLINDLHQIEDVYLSLPAVVNRQGVTRVLRISLTLKEQDRLHNSSQVLRQTIETLDI</sequence>
<dbReference type="PROSITE" id="PS00064">
    <property type="entry name" value="L_LDH"/>
    <property type="match status" value="1"/>
</dbReference>
<dbReference type="Proteomes" id="UP000238762">
    <property type="component" value="Unassembled WGS sequence"/>
</dbReference>
<comment type="caution">
    <text evidence="7">Lacks conserved residue(s) required for the propagation of feature annotation.</text>
</comment>
<dbReference type="AlphaFoldDB" id="A0A2T1CA15"/>
<dbReference type="InterPro" id="IPR036291">
    <property type="entry name" value="NAD(P)-bd_dom_sf"/>
</dbReference>
<keyword evidence="13" id="KW-1185">Reference proteome</keyword>
<accession>A0A2T1CA15</accession>
<dbReference type="CDD" id="cd05292">
    <property type="entry name" value="LDH_2"/>
    <property type="match status" value="1"/>
</dbReference>
<evidence type="ECO:0000259" key="10">
    <source>
        <dbReference type="Pfam" id="PF00056"/>
    </source>
</evidence>
<keyword evidence="5 7" id="KW-0520">NAD</keyword>